<evidence type="ECO:0000313" key="2">
    <source>
        <dbReference type="Proteomes" id="UP001056778"/>
    </source>
</evidence>
<reference evidence="1" key="1">
    <citation type="submission" date="2022-04" db="EMBL/GenBank/DDBJ databases">
        <title>Chromosome-scale genome assembly of Holotrichia oblita Faldermann.</title>
        <authorList>
            <person name="Rongchong L."/>
        </authorList>
    </citation>
    <scope>NUCLEOTIDE SEQUENCE</scope>
    <source>
        <strain evidence="1">81SQS9</strain>
    </source>
</reference>
<accession>A0ACB9T963</accession>
<gene>
    <name evidence="1" type="ORF">MML48_4g00005447</name>
</gene>
<dbReference type="Proteomes" id="UP001056778">
    <property type="component" value="Chromosome 4"/>
</dbReference>
<keyword evidence="2" id="KW-1185">Reference proteome</keyword>
<evidence type="ECO:0000313" key="1">
    <source>
        <dbReference type="EMBL" id="KAI4463331.1"/>
    </source>
</evidence>
<proteinExistence type="predicted"/>
<comment type="caution">
    <text evidence="1">The sequence shown here is derived from an EMBL/GenBank/DDBJ whole genome shotgun (WGS) entry which is preliminary data.</text>
</comment>
<protein>
    <submittedName>
        <fullName evidence="1">Histidyl-trna synthetase</fullName>
    </submittedName>
</protein>
<name>A0ACB9T963_HOLOL</name>
<sequence length="516" mass="58872">MLDKVKIEELIKEQGDIVRQLKAAKESNEKNKNYPLNPFTTFEKTISTHHLEHLNEYLQSRSYLSGYMPTNIDFEFANILKRVTYSMNQYHHVNRWFNHIHTFDEMEKKQFDVANGKFLNDLLQCLLDAQIAEEVAKLLELKAQLSNQEQATNGAQKFILKTPKGTRDYSPQQMVIRQRVLDKDFDIAGAYDPMIPDAECVKVVQEILDSLDMGSYTIKLNHRLLLDGMFEACGVPSSKFRSICSAVDKLDKSPWEEVKKEMIDEKGLSEEVADRIGTYVRLNGKSELVEQLLKDEKLSKNKSAIEGLEAMKLVLKYCDLYETSSNILFDLSLARGLDYYTGIIYEAVLLGDSIDGGDVSVGSIAGGGRYDNLVGMFDPKKKQVPCVGVSIGIERIFSVMEAKLATTKEKVRTTEIEVYVASAQKNLFEERMKLCNELWKNGFKVEHSYKRNPKLLAQLQHCEEQGIPLVLILGESEIQKGVVKLRDVISRVETEVERSKVMEELQNRLVRFNNVP</sequence>
<dbReference type="EMBL" id="CM043018">
    <property type="protein sequence ID" value="KAI4463331.1"/>
    <property type="molecule type" value="Genomic_DNA"/>
</dbReference>
<organism evidence="1 2">
    <name type="scientific">Holotrichia oblita</name>
    <name type="common">Chafer beetle</name>
    <dbReference type="NCBI Taxonomy" id="644536"/>
    <lineage>
        <taxon>Eukaryota</taxon>
        <taxon>Metazoa</taxon>
        <taxon>Ecdysozoa</taxon>
        <taxon>Arthropoda</taxon>
        <taxon>Hexapoda</taxon>
        <taxon>Insecta</taxon>
        <taxon>Pterygota</taxon>
        <taxon>Neoptera</taxon>
        <taxon>Endopterygota</taxon>
        <taxon>Coleoptera</taxon>
        <taxon>Polyphaga</taxon>
        <taxon>Scarabaeiformia</taxon>
        <taxon>Scarabaeidae</taxon>
        <taxon>Melolonthinae</taxon>
        <taxon>Holotrichia</taxon>
    </lineage>
</organism>